<evidence type="ECO:0000259" key="2">
    <source>
        <dbReference type="Pfam" id="PF03732"/>
    </source>
</evidence>
<feature type="compositionally biased region" description="Basic and acidic residues" evidence="1">
    <location>
        <begin position="29"/>
        <end position="43"/>
    </location>
</feature>
<dbReference type="Pfam" id="PF03732">
    <property type="entry name" value="Retrotrans_gag"/>
    <property type="match status" value="1"/>
</dbReference>
<dbReference type="Proteomes" id="UP000694251">
    <property type="component" value="Chromosome 7"/>
</dbReference>
<feature type="domain" description="Retrotransposon gag" evidence="2">
    <location>
        <begin position="130"/>
        <end position="220"/>
    </location>
</feature>
<evidence type="ECO:0000256" key="1">
    <source>
        <dbReference type="SAM" id="MobiDB-lite"/>
    </source>
</evidence>
<name>A0A8T2BPM0_ARASU</name>
<reference evidence="3 4" key="1">
    <citation type="submission" date="2020-12" db="EMBL/GenBank/DDBJ databases">
        <title>Concerted genomic and epigenomic changes stabilize Arabidopsis allopolyploids.</title>
        <authorList>
            <person name="Chen Z."/>
        </authorList>
    </citation>
    <scope>NUCLEOTIDE SEQUENCE [LARGE SCALE GENOMIC DNA]</scope>
    <source>
        <strain evidence="3">As9502</strain>
        <tissue evidence="3">Leaf</tissue>
    </source>
</reference>
<dbReference type="EMBL" id="JAEFBJ010000007">
    <property type="protein sequence ID" value="KAG7588815.1"/>
    <property type="molecule type" value="Genomic_DNA"/>
</dbReference>
<dbReference type="PANTHER" id="PTHR33223:SF11">
    <property type="entry name" value="ELEMENT PROTEIN, PUTATIVE-RELATED"/>
    <property type="match status" value="1"/>
</dbReference>
<protein>
    <submittedName>
        <fullName evidence="3">Retrotransposon gag domain</fullName>
    </submittedName>
</protein>
<evidence type="ECO:0000313" key="3">
    <source>
        <dbReference type="EMBL" id="KAG7588815.1"/>
    </source>
</evidence>
<proteinExistence type="predicted"/>
<comment type="caution">
    <text evidence="3">The sequence shown here is derived from an EMBL/GenBank/DDBJ whole genome shotgun (WGS) entry which is preliminary data.</text>
</comment>
<sequence>MQTRSKGNQNLLFSNNINRLARELMERRDTVDVAHPHPIRRADEQDEQGLPGNIGTGDAPKNHHHRQGIMLSTVQNNNFEIKSGIISMIHGNKFHSLLMEDPLYHLDEFDRLCSLTKINGVSEDGFKIRVFPFSFGDKAHVWEKTLPQGSITSWDECKKAFLIKFFCNARTTRLRNEISGFSQKNGESFCETWERFKSYTNQCPHHSFSKASLLSTLYRGALPWIRLLLNTASNGNFQNKDVDEGWKLKLVHFLVDDEQFQVQDGEENQLEEISYINNQGGFEGYNNFKTNNPNLSYRSTNQYQGPAALDSDLKQMLQHLLQGQASGSMEIAKKMNDINNKLVFSYHDLNVKVEALKSKIRYLEGQTSSTSTPKPTG</sequence>
<accession>A0A8T2BPM0</accession>
<organism evidence="3 4">
    <name type="scientific">Arabidopsis suecica</name>
    <name type="common">Swedish thale-cress</name>
    <name type="synonym">Cardaminopsis suecica</name>
    <dbReference type="NCBI Taxonomy" id="45249"/>
    <lineage>
        <taxon>Eukaryota</taxon>
        <taxon>Viridiplantae</taxon>
        <taxon>Streptophyta</taxon>
        <taxon>Embryophyta</taxon>
        <taxon>Tracheophyta</taxon>
        <taxon>Spermatophyta</taxon>
        <taxon>Magnoliopsida</taxon>
        <taxon>eudicotyledons</taxon>
        <taxon>Gunneridae</taxon>
        <taxon>Pentapetalae</taxon>
        <taxon>rosids</taxon>
        <taxon>malvids</taxon>
        <taxon>Brassicales</taxon>
        <taxon>Brassicaceae</taxon>
        <taxon>Camelineae</taxon>
        <taxon>Arabidopsis</taxon>
    </lineage>
</organism>
<dbReference type="OrthoDB" id="694224at2759"/>
<gene>
    <name evidence="3" type="ORF">ISN44_As07g011360</name>
</gene>
<dbReference type="InterPro" id="IPR005162">
    <property type="entry name" value="Retrotrans_gag_dom"/>
</dbReference>
<dbReference type="PANTHER" id="PTHR33223">
    <property type="entry name" value="CCHC-TYPE DOMAIN-CONTAINING PROTEIN"/>
    <property type="match status" value="1"/>
</dbReference>
<keyword evidence="4" id="KW-1185">Reference proteome</keyword>
<evidence type="ECO:0000313" key="4">
    <source>
        <dbReference type="Proteomes" id="UP000694251"/>
    </source>
</evidence>
<dbReference type="AlphaFoldDB" id="A0A8T2BPM0"/>
<feature type="region of interest" description="Disordered" evidence="1">
    <location>
        <begin position="29"/>
        <end position="64"/>
    </location>
</feature>